<keyword evidence="10" id="KW-1185">Reference proteome</keyword>
<name>A0A6G1I3T1_9PEZI</name>
<protein>
    <submittedName>
        <fullName evidence="9">Aquaporin-like protein</fullName>
    </submittedName>
</protein>
<feature type="transmembrane region" description="Helical" evidence="8">
    <location>
        <begin position="141"/>
        <end position="164"/>
    </location>
</feature>
<evidence type="ECO:0000313" key="9">
    <source>
        <dbReference type="EMBL" id="KAF2402844.1"/>
    </source>
</evidence>
<dbReference type="OrthoDB" id="3222at2759"/>
<dbReference type="GO" id="GO:0015254">
    <property type="term" value="F:glycerol channel activity"/>
    <property type="evidence" value="ECO:0007669"/>
    <property type="project" value="TreeGrafter"/>
</dbReference>
<evidence type="ECO:0000256" key="8">
    <source>
        <dbReference type="SAM" id="Phobius"/>
    </source>
</evidence>
<reference evidence="9" key="1">
    <citation type="journal article" date="2020" name="Stud. Mycol.">
        <title>101 Dothideomycetes genomes: a test case for predicting lifestyles and emergence of pathogens.</title>
        <authorList>
            <person name="Haridas S."/>
            <person name="Albert R."/>
            <person name="Binder M."/>
            <person name="Bloem J."/>
            <person name="Labutti K."/>
            <person name="Salamov A."/>
            <person name="Andreopoulos B."/>
            <person name="Baker S."/>
            <person name="Barry K."/>
            <person name="Bills G."/>
            <person name="Bluhm B."/>
            <person name="Cannon C."/>
            <person name="Castanera R."/>
            <person name="Culley D."/>
            <person name="Daum C."/>
            <person name="Ezra D."/>
            <person name="Gonzalez J."/>
            <person name="Henrissat B."/>
            <person name="Kuo A."/>
            <person name="Liang C."/>
            <person name="Lipzen A."/>
            <person name="Lutzoni F."/>
            <person name="Magnuson J."/>
            <person name="Mondo S."/>
            <person name="Nolan M."/>
            <person name="Ohm R."/>
            <person name="Pangilinan J."/>
            <person name="Park H.-J."/>
            <person name="Ramirez L."/>
            <person name="Alfaro M."/>
            <person name="Sun H."/>
            <person name="Tritt A."/>
            <person name="Yoshinaga Y."/>
            <person name="Zwiers L.-H."/>
            <person name="Turgeon B."/>
            <person name="Goodwin S."/>
            <person name="Spatafora J."/>
            <person name="Crous P."/>
            <person name="Grigoriev I."/>
        </authorList>
    </citation>
    <scope>NUCLEOTIDE SEQUENCE</scope>
    <source>
        <strain evidence="9">CBS 262.69</strain>
    </source>
</reference>
<proteinExistence type="inferred from homology"/>
<dbReference type="Proteomes" id="UP000799640">
    <property type="component" value="Unassembled WGS sequence"/>
</dbReference>
<gene>
    <name evidence="9" type="ORF">EJ06DRAFT_580078</name>
</gene>
<dbReference type="PANTHER" id="PTHR43829">
    <property type="entry name" value="AQUAPORIN OR AQUAGLYCEROPORIN RELATED"/>
    <property type="match status" value="1"/>
</dbReference>
<dbReference type="GO" id="GO:0005886">
    <property type="term" value="C:plasma membrane"/>
    <property type="evidence" value="ECO:0007669"/>
    <property type="project" value="TreeGrafter"/>
</dbReference>
<dbReference type="Gene3D" id="1.20.1080.10">
    <property type="entry name" value="Glycerol uptake facilitator protein"/>
    <property type="match status" value="1"/>
</dbReference>
<keyword evidence="4 7" id="KW-0812">Transmembrane</keyword>
<evidence type="ECO:0000256" key="5">
    <source>
        <dbReference type="ARBA" id="ARBA00022989"/>
    </source>
</evidence>
<comment type="subcellular location">
    <subcellularLocation>
        <location evidence="1">Membrane</location>
        <topology evidence="1">Multi-pass membrane protein</topology>
    </subcellularLocation>
</comment>
<feature type="transmembrane region" description="Helical" evidence="8">
    <location>
        <begin position="101"/>
        <end position="120"/>
    </location>
</feature>
<dbReference type="EMBL" id="ML996690">
    <property type="protein sequence ID" value="KAF2402844.1"/>
    <property type="molecule type" value="Genomic_DNA"/>
</dbReference>
<evidence type="ECO:0000256" key="1">
    <source>
        <dbReference type="ARBA" id="ARBA00004141"/>
    </source>
</evidence>
<dbReference type="AlphaFoldDB" id="A0A6G1I3T1"/>
<evidence type="ECO:0000256" key="7">
    <source>
        <dbReference type="RuleBase" id="RU000477"/>
    </source>
</evidence>
<feature type="transmembrane region" description="Helical" evidence="8">
    <location>
        <begin position="60"/>
        <end position="81"/>
    </location>
</feature>
<keyword evidence="3 7" id="KW-0813">Transport</keyword>
<evidence type="ECO:0000256" key="6">
    <source>
        <dbReference type="ARBA" id="ARBA00023136"/>
    </source>
</evidence>
<dbReference type="PANTHER" id="PTHR43829:SF24">
    <property type="entry name" value="MIP AQUAPORIN (EUROFUNG)"/>
    <property type="match status" value="1"/>
</dbReference>
<evidence type="ECO:0000256" key="4">
    <source>
        <dbReference type="ARBA" id="ARBA00022692"/>
    </source>
</evidence>
<dbReference type="PRINTS" id="PR00783">
    <property type="entry name" value="MINTRINSICP"/>
</dbReference>
<dbReference type="InterPro" id="IPR050363">
    <property type="entry name" value="MIP/Aquaporin"/>
</dbReference>
<evidence type="ECO:0000313" key="10">
    <source>
        <dbReference type="Proteomes" id="UP000799640"/>
    </source>
</evidence>
<dbReference type="InterPro" id="IPR023271">
    <property type="entry name" value="Aquaporin-like"/>
</dbReference>
<dbReference type="SUPFAM" id="SSF81338">
    <property type="entry name" value="Aquaporin-like"/>
    <property type="match status" value="1"/>
</dbReference>
<keyword evidence="5 8" id="KW-1133">Transmembrane helix</keyword>
<accession>A0A6G1I3T1</accession>
<sequence length="223" mass="23571">MTNVHGNQGNDEIILPLYPKAMVLNDFDRSTLSDYEFPWDAPPAPAAPASRKRQPLRQHLRALAPLLLAEYLGTTLALFLGLSGSLQARFSPTGSSETSSWAWGFAFSFAIFLAAPISGAHLNPVISLSQAAFRRFPWPRAAAYIVAQLLAGLTAGALAVAIYADALRKADPGRTDALGGSALYTVPHAGIAPVTAFSASSGEAERDALMLGFLTTVLNMTVG</sequence>
<keyword evidence="6 8" id="KW-0472">Membrane</keyword>
<comment type="similarity">
    <text evidence="2 7">Belongs to the MIP/aquaporin (TC 1.A.8) family.</text>
</comment>
<dbReference type="Pfam" id="PF00230">
    <property type="entry name" value="MIP"/>
    <property type="match status" value="1"/>
</dbReference>
<dbReference type="GO" id="GO:0015250">
    <property type="term" value="F:water channel activity"/>
    <property type="evidence" value="ECO:0007669"/>
    <property type="project" value="TreeGrafter"/>
</dbReference>
<evidence type="ECO:0000256" key="3">
    <source>
        <dbReference type="ARBA" id="ARBA00022448"/>
    </source>
</evidence>
<organism evidence="9 10">
    <name type="scientific">Trichodelitschia bisporula</name>
    <dbReference type="NCBI Taxonomy" id="703511"/>
    <lineage>
        <taxon>Eukaryota</taxon>
        <taxon>Fungi</taxon>
        <taxon>Dikarya</taxon>
        <taxon>Ascomycota</taxon>
        <taxon>Pezizomycotina</taxon>
        <taxon>Dothideomycetes</taxon>
        <taxon>Dothideomycetes incertae sedis</taxon>
        <taxon>Phaeotrichales</taxon>
        <taxon>Phaeotrichaceae</taxon>
        <taxon>Trichodelitschia</taxon>
    </lineage>
</organism>
<evidence type="ECO:0000256" key="2">
    <source>
        <dbReference type="ARBA" id="ARBA00006175"/>
    </source>
</evidence>
<dbReference type="InterPro" id="IPR000425">
    <property type="entry name" value="MIP"/>
</dbReference>